<gene>
    <name evidence="4" type="ORF">MONBRDRAFT_10014</name>
</gene>
<keyword evidence="5" id="KW-1185">Reference proteome</keyword>
<feature type="region of interest" description="Disordered" evidence="2">
    <location>
        <begin position="1"/>
        <end position="38"/>
    </location>
</feature>
<feature type="compositionally biased region" description="Basic and acidic residues" evidence="2">
    <location>
        <begin position="292"/>
        <end position="305"/>
    </location>
</feature>
<sequence>MGKKEAGKGEWWRGGVALPHGSDPAASRQRARNGFSRTRLTLLRDDQSTVIPSTAAATPSNALGSISVAGNSNGNASANGSWATAGDVPEMLLLNEDTNADDSHLSLVSVNRSPSALEPPCSMAQRTPPAAQPPPHSSATTDRPPPTLPATSASKLGQSTPSLQFPPRGLPQHSQAQTMQISSSAASSALAPVTTQAPSRTANSETLDSLSSWGNFDEASTGLLNDMLQLDQIDSLWDHVTTDLASQPPNTSTATSRVANHPGSTHAHALNRRPPTRQQVPQPHAKRAARRPLVDSHEGGNHDASHDDDDDARAEDNDVDADDNHDDTDPDATLNHSGHQSGVSKASTPNDASHTSSQQRFTCKLCGASYVHRRSLTKHHRLKHAAKRDNTYTQLLAHDGRPGAPTDKLGRLDQSPLSPQLASQASLSGSPGYYGPVKSPGLHLPHLPPHLQAKFLGMDSATRLQQLISAPTTSTPAALDAGTAPVLGHPHLARHGMETGPGLHQSFPGGLVDGGRVLNNPAQTMASNNGPPLQPSQNLAGLMASAASSLPSNANSPNPSLLRPSLSNPVPPNMQQMQASRLLSLQQQQQQQQQQQHRHQQQQHHQHHQHHQQLQQLQFQQQLQLQQQQHRSIPTTMGVTLPAATADPAALDRSTTITLSQTDMNHVMQGMAAGNSTAQGIYSAILLRRMHQQAVHTMVRRVAEDLLSVHRCPDQMGPDQLARSIRAYHVLQAYHNSGTSAP</sequence>
<feature type="compositionally biased region" description="Basic residues" evidence="2">
    <location>
        <begin position="596"/>
        <end position="611"/>
    </location>
</feature>
<dbReference type="GO" id="GO:0008270">
    <property type="term" value="F:zinc ion binding"/>
    <property type="evidence" value="ECO:0007669"/>
    <property type="project" value="UniProtKB-KW"/>
</dbReference>
<feature type="compositionally biased region" description="Low complexity" evidence="2">
    <location>
        <begin position="414"/>
        <end position="431"/>
    </location>
</feature>
<feature type="compositionally biased region" description="Low complexity" evidence="2">
    <location>
        <begin position="538"/>
        <end position="595"/>
    </location>
</feature>
<feature type="domain" description="C2H2-type" evidence="3">
    <location>
        <begin position="361"/>
        <end position="389"/>
    </location>
</feature>
<protein>
    <recommendedName>
        <fullName evidence="3">C2H2-type domain-containing protein</fullName>
    </recommendedName>
</protein>
<feature type="compositionally biased region" description="Polar residues" evidence="2">
    <location>
        <begin position="149"/>
        <end position="163"/>
    </location>
</feature>
<feature type="compositionally biased region" description="Low complexity" evidence="2">
    <location>
        <begin position="64"/>
        <end position="81"/>
    </location>
</feature>
<evidence type="ECO:0000313" key="4">
    <source>
        <dbReference type="EMBL" id="EDQ87533.1"/>
    </source>
</evidence>
<evidence type="ECO:0000256" key="2">
    <source>
        <dbReference type="SAM" id="MobiDB-lite"/>
    </source>
</evidence>
<dbReference type="InParanoid" id="A9V4Y1"/>
<keyword evidence="1" id="KW-0479">Metal-binding</keyword>
<dbReference type="STRING" id="81824.A9V4Y1"/>
<name>A9V4Y1_MONBE</name>
<feature type="compositionally biased region" description="Acidic residues" evidence="2">
    <location>
        <begin position="306"/>
        <end position="330"/>
    </location>
</feature>
<dbReference type="RefSeq" id="XP_001747793.1">
    <property type="nucleotide sequence ID" value="XM_001747741.1"/>
</dbReference>
<evidence type="ECO:0000256" key="1">
    <source>
        <dbReference type="PROSITE-ProRule" id="PRU00042"/>
    </source>
</evidence>
<feature type="region of interest" description="Disordered" evidence="2">
    <location>
        <begin position="244"/>
        <end position="358"/>
    </location>
</feature>
<feature type="compositionally biased region" description="Polar residues" evidence="2">
    <location>
        <begin position="193"/>
        <end position="212"/>
    </location>
</feature>
<dbReference type="OMA" id="RSIRAYH"/>
<feature type="compositionally biased region" description="Polar residues" evidence="2">
    <location>
        <begin position="334"/>
        <end position="358"/>
    </location>
</feature>
<evidence type="ECO:0000259" key="3">
    <source>
        <dbReference type="PROSITE" id="PS50157"/>
    </source>
</evidence>
<evidence type="ECO:0000313" key="5">
    <source>
        <dbReference type="Proteomes" id="UP000001357"/>
    </source>
</evidence>
<dbReference type="AlphaFoldDB" id="A9V4Y1"/>
<feature type="compositionally biased region" description="Low complexity" evidence="2">
    <location>
        <begin position="174"/>
        <end position="191"/>
    </location>
</feature>
<dbReference type="PROSITE" id="PS50157">
    <property type="entry name" value="ZINC_FINGER_C2H2_2"/>
    <property type="match status" value="1"/>
</dbReference>
<dbReference type="KEGG" id="mbr:MONBRDRAFT_10014"/>
<dbReference type="Proteomes" id="UP000001357">
    <property type="component" value="Unassembled WGS sequence"/>
</dbReference>
<organism evidence="4 5">
    <name type="scientific">Monosiga brevicollis</name>
    <name type="common">Choanoflagellate</name>
    <dbReference type="NCBI Taxonomy" id="81824"/>
    <lineage>
        <taxon>Eukaryota</taxon>
        <taxon>Choanoflagellata</taxon>
        <taxon>Craspedida</taxon>
        <taxon>Salpingoecidae</taxon>
        <taxon>Monosiga</taxon>
    </lineage>
</organism>
<feature type="region of interest" description="Disordered" evidence="2">
    <location>
        <begin position="52"/>
        <end position="81"/>
    </location>
</feature>
<keyword evidence="1" id="KW-0863">Zinc-finger</keyword>
<feature type="compositionally biased region" description="Polar residues" evidence="2">
    <location>
        <begin position="244"/>
        <end position="258"/>
    </location>
</feature>
<feature type="compositionally biased region" description="Polar residues" evidence="2">
    <location>
        <begin position="52"/>
        <end position="63"/>
    </location>
</feature>
<keyword evidence="1" id="KW-0862">Zinc</keyword>
<feature type="region of interest" description="Disordered" evidence="2">
    <location>
        <begin position="112"/>
        <end position="212"/>
    </location>
</feature>
<dbReference type="PROSITE" id="PS00028">
    <property type="entry name" value="ZINC_FINGER_C2H2_1"/>
    <property type="match status" value="1"/>
</dbReference>
<feature type="region of interest" description="Disordered" evidence="2">
    <location>
        <begin position="396"/>
        <end position="432"/>
    </location>
</feature>
<dbReference type="InterPro" id="IPR013087">
    <property type="entry name" value="Znf_C2H2_type"/>
</dbReference>
<feature type="region of interest" description="Disordered" evidence="2">
    <location>
        <begin position="510"/>
        <end position="620"/>
    </location>
</feature>
<feature type="compositionally biased region" description="Polar residues" evidence="2">
    <location>
        <begin position="520"/>
        <end position="537"/>
    </location>
</feature>
<dbReference type="EMBL" id="CH991559">
    <property type="protein sequence ID" value="EDQ87533.1"/>
    <property type="molecule type" value="Genomic_DNA"/>
</dbReference>
<reference evidence="4 5" key="1">
    <citation type="journal article" date="2008" name="Nature">
        <title>The genome of the choanoflagellate Monosiga brevicollis and the origin of metazoans.</title>
        <authorList>
            <consortium name="JGI Sequencing"/>
            <person name="King N."/>
            <person name="Westbrook M.J."/>
            <person name="Young S.L."/>
            <person name="Kuo A."/>
            <person name="Abedin M."/>
            <person name="Chapman J."/>
            <person name="Fairclough S."/>
            <person name="Hellsten U."/>
            <person name="Isogai Y."/>
            <person name="Letunic I."/>
            <person name="Marr M."/>
            <person name="Pincus D."/>
            <person name="Putnam N."/>
            <person name="Rokas A."/>
            <person name="Wright K.J."/>
            <person name="Zuzow R."/>
            <person name="Dirks W."/>
            <person name="Good M."/>
            <person name="Goodstein D."/>
            <person name="Lemons D."/>
            <person name="Li W."/>
            <person name="Lyons J.B."/>
            <person name="Morris A."/>
            <person name="Nichols S."/>
            <person name="Richter D.J."/>
            <person name="Salamov A."/>
            <person name="Bork P."/>
            <person name="Lim W.A."/>
            <person name="Manning G."/>
            <person name="Miller W.T."/>
            <person name="McGinnis W."/>
            <person name="Shapiro H."/>
            <person name="Tjian R."/>
            <person name="Grigoriev I.V."/>
            <person name="Rokhsar D."/>
        </authorList>
    </citation>
    <scope>NUCLEOTIDE SEQUENCE [LARGE SCALE GENOMIC DNA]</scope>
    <source>
        <strain evidence="5">MX1 / ATCC 50154</strain>
    </source>
</reference>
<feature type="compositionally biased region" description="Basic and acidic residues" evidence="2">
    <location>
        <begin position="1"/>
        <end position="11"/>
    </location>
</feature>
<dbReference type="GeneID" id="5893063"/>
<proteinExistence type="predicted"/>
<accession>A9V4Y1</accession>